<protein>
    <submittedName>
        <fullName evidence="2">DUF4806 domain-containing protein</fullName>
    </submittedName>
</protein>
<dbReference type="Proteomes" id="UP000478052">
    <property type="component" value="Unassembled WGS sequence"/>
</dbReference>
<accession>A0A6G0ZD98</accession>
<reference evidence="2 3" key="1">
    <citation type="submission" date="2019-08" db="EMBL/GenBank/DDBJ databases">
        <title>Whole genome of Aphis craccivora.</title>
        <authorList>
            <person name="Voronova N.V."/>
            <person name="Shulinski R.S."/>
            <person name="Bandarenka Y.V."/>
            <person name="Zhorov D.G."/>
            <person name="Warner D."/>
        </authorList>
    </citation>
    <scope>NUCLEOTIDE SEQUENCE [LARGE SCALE GENOMIC DNA]</scope>
    <source>
        <strain evidence="2">180601</strain>
        <tissue evidence="2">Whole Body</tissue>
    </source>
</reference>
<dbReference type="Pfam" id="PF16064">
    <property type="entry name" value="DUF4806"/>
    <property type="match status" value="1"/>
</dbReference>
<dbReference type="PANTHER" id="PTHR34153:SF2">
    <property type="entry name" value="SI:CH211-262H13.3-RELATED"/>
    <property type="match status" value="1"/>
</dbReference>
<feature type="domain" description="DUF4806" evidence="1">
    <location>
        <begin position="451"/>
        <end position="530"/>
    </location>
</feature>
<evidence type="ECO:0000259" key="1">
    <source>
        <dbReference type="Pfam" id="PF16064"/>
    </source>
</evidence>
<dbReference type="PANTHER" id="PTHR34153">
    <property type="entry name" value="SI:CH211-262H13.3-RELATED-RELATED"/>
    <property type="match status" value="1"/>
</dbReference>
<dbReference type="OrthoDB" id="6784356at2759"/>
<dbReference type="InterPro" id="IPR032071">
    <property type="entry name" value="DUF4806"/>
</dbReference>
<organism evidence="2 3">
    <name type="scientific">Aphis craccivora</name>
    <name type="common">Cowpea aphid</name>
    <dbReference type="NCBI Taxonomy" id="307492"/>
    <lineage>
        <taxon>Eukaryota</taxon>
        <taxon>Metazoa</taxon>
        <taxon>Ecdysozoa</taxon>
        <taxon>Arthropoda</taxon>
        <taxon>Hexapoda</taxon>
        <taxon>Insecta</taxon>
        <taxon>Pterygota</taxon>
        <taxon>Neoptera</taxon>
        <taxon>Paraneoptera</taxon>
        <taxon>Hemiptera</taxon>
        <taxon>Sternorrhyncha</taxon>
        <taxon>Aphidomorpha</taxon>
        <taxon>Aphidoidea</taxon>
        <taxon>Aphididae</taxon>
        <taxon>Aphidini</taxon>
        <taxon>Aphis</taxon>
        <taxon>Aphis</taxon>
    </lineage>
</organism>
<sequence>MGHLKKLVRKSDKPLQQVVKRFEERSSLINSPTVNLNNQKNETLLKKYVKEHNEGPLISDTTSPQFKILILDKIKIKTHINADSYIGLYINSSFALVKVVNICYCLSLKKNIILGRQFNKLERLFEKPIKSDKLGIYKVSHFSKTICKYNIEDIFTKIIMWAVVHFTADNSVDYVPSSWIRKNGILLLCGWPNNDASLKNFRSNRVHPNKKDFTYYKCRVISKDIASLSEAKIKAEKAQFTSDVSDVDNYKKKPRIKSSNKSAAAVFEKKIPLAPGYFSEYVDADCIMVKNDDGFKLNESDECSENLSTIDDSDVDKDYMPINKDEKQEDATEIWLTKDSEVNYQNMDTEDTPNSKPDVNTSFETHNNCETRTLSQSQSSLQSKQIDPVNSQSFIGKVFHILSVKLIEIAKIADNQQQILEYMQSNNFNKSQGSAGNQNWEHEVDYFIQNWPISTNEELMNMEEKIELDVNFKNQVVWELARVGGKSLKGLIYRIMKKVFDDQLLISFTYYGLRNKENFSRLGINKAIFEAVKNKSSFKNSSEDEIITSIGKWLTCAKGRLLEKNKIK</sequence>
<evidence type="ECO:0000313" key="2">
    <source>
        <dbReference type="EMBL" id="KAF0768723.1"/>
    </source>
</evidence>
<dbReference type="AlphaFoldDB" id="A0A6G0ZD98"/>
<keyword evidence="3" id="KW-1185">Reference proteome</keyword>
<dbReference type="EMBL" id="VUJU01000716">
    <property type="protein sequence ID" value="KAF0768723.1"/>
    <property type="molecule type" value="Genomic_DNA"/>
</dbReference>
<comment type="caution">
    <text evidence="2">The sequence shown here is derived from an EMBL/GenBank/DDBJ whole genome shotgun (WGS) entry which is preliminary data.</text>
</comment>
<proteinExistence type="predicted"/>
<evidence type="ECO:0000313" key="3">
    <source>
        <dbReference type="Proteomes" id="UP000478052"/>
    </source>
</evidence>
<gene>
    <name evidence="2" type="ORF">FWK35_00007156</name>
</gene>
<name>A0A6G0ZD98_APHCR</name>